<evidence type="ECO:0000313" key="1">
    <source>
        <dbReference type="EMBL" id="ORZ15466.1"/>
    </source>
</evidence>
<dbReference type="AlphaFoldDB" id="A0A1Y2GMD6"/>
<dbReference type="RefSeq" id="XP_021881214.1">
    <property type="nucleotide sequence ID" value="XM_022026559.1"/>
</dbReference>
<name>A0A1Y2GMD6_9FUNG</name>
<dbReference type="GeneID" id="33568402"/>
<accession>A0A1Y2GMD6</accession>
<proteinExistence type="predicted"/>
<dbReference type="Proteomes" id="UP000193648">
    <property type="component" value="Unassembled WGS sequence"/>
</dbReference>
<dbReference type="EMBL" id="MCFF01000019">
    <property type="protein sequence ID" value="ORZ15466.1"/>
    <property type="molecule type" value="Genomic_DNA"/>
</dbReference>
<keyword evidence="2" id="KW-1185">Reference proteome</keyword>
<dbReference type="InParanoid" id="A0A1Y2GMD6"/>
<comment type="caution">
    <text evidence="1">The sequence shown here is derived from an EMBL/GenBank/DDBJ whole genome shotgun (WGS) entry which is preliminary data.</text>
</comment>
<evidence type="ECO:0000313" key="2">
    <source>
        <dbReference type="Proteomes" id="UP000193648"/>
    </source>
</evidence>
<organism evidence="1 2">
    <name type="scientific">Lobosporangium transversale</name>
    <dbReference type="NCBI Taxonomy" id="64571"/>
    <lineage>
        <taxon>Eukaryota</taxon>
        <taxon>Fungi</taxon>
        <taxon>Fungi incertae sedis</taxon>
        <taxon>Mucoromycota</taxon>
        <taxon>Mortierellomycotina</taxon>
        <taxon>Mortierellomycetes</taxon>
        <taxon>Mortierellales</taxon>
        <taxon>Mortierellaceae</taxon>
        <taxon>Lobosporangium</taxon>
    </lineage>
</organism>
<gene>
    <name evidence="1" type="ORF">BCR41DRAFT_370825</name>
</gene>
<evidence type="ECO:0008006" key="3">
    <source>
        <dbReference type="Google" id="ProtNLM"/>
    </source>
</evidence>
<dbReference type="OrthoDB" id="2380198at2759"/>
<sequence length="408" mass="46687">MTIATNLCILHFSIPDRVYSTASTQDSPSIGTVAKNGTHEWTCQLSILEDKSTVRASLAPLTHSEAKRTEFQHCCSLQVAAPDELHPDPRHVLLSLRIKSDDIFKGIELFVYSLFCNKLVGRNCNLTDPEIVHLERKDVWLDQNYEFYIILSSFPLKLLGPHNAGHWTHSLASSEFDPIARNIDPLVEMMTQFENHTSTSDVEFRFISKAGLVLDRKRAHHAVLSIYPSLSAKLTLAQHNPHQRPATTVLTAPISTWAVFEKLIGFIYSGRLPSDGYVPRSDQWRVTFDLGKEYGLNKCPSSTPWVEWHLNELQQVITDENVLEVYFGWGFEHPPVTQMCVHHVVERSQVRFQGLDLGSHVMRLLKSQYRGWRGCYEFEEALVVLTMKMYADQQQHQKHDSYLKQLMA</sequence>
<reference evidence="1 2" key="1">
    <citation type="submission" date="2016-07" db="EMBL/GenBank/DDBJ databases">
        <title>Pervasive Adenine N6-methylation of Active Genes in Fungi.</title>
        <authorList>
            <consortium name="DOE Joint Genome Institute"/>
            <person name="Mondo S.J."/>
            <person name="Dannebaum R.O."/>
            <person name="Kuo R.C."/>
            <person name="Labutti K."/>
            <person name="Haridas S."/>
            <person name="Kuo A."/>
            <person name="Salamov A."/>
            <person name="Ahrendt S.R."/>
            <person name="Lipzen A."/>
            <person name="Sullivan W."/>
            <person name="Andreopoulos W.B."/>
            <person name="Clum A."/>
            <person name="Lindquist E."/>
            <person name="Daum C."/>
            <person name="Ramamoorthy G.K."/>
            <person name="Gryganskyi A."/>
            <person name="Culley D."/>
            <person name="Magnuson J.K."/>
            <person name="James T.Y."/>
            <person name="O'Malley M.A."/>
            <person name="Stajich J.E."/>
            <person name="Spatafora J.W."/>
            <person name="Visel A."/>
            <person name="Grigoriev I.V."/>
        </authorList>
    </citation>
    <scope>NUCLEOTIDE SEQUENCE [LARGE SCALE GENOMIC DNA]</scope>
    <source>
        <strain evidence="1 2">NRRL 3116</strain>
    </source>
</reference>
<protein>
    <recommendedName>
        <fullName evidence="3">BTB domain-containing protein</fullName>
    </recommendedName>
</protein>